<accession>A0A4R6RJL1</accession>
<evidence type="ECO:0000256" key="1">
    <source>
        <dbReference type="ARBA" id="ARBA00000098"/>
    </source>
</evidence>
<feature type="binding site" evidence="13">
    <location>
        <position position="306"/>
    </location>
    <ligand>
        <name>Zn(2+)</name>
        <dbReference type="ChEBI" id="CHEBI:29105"/>
        <note>catalytic</note>
    </ligand>
</feature>
<dbReference type="GO" id="GO:0006508">
    <property type="term" value="P:proteolysis"/>
    <property type="evidence" value="ECO:0007669"/>
    <property type="project" value="UniProtKB-KW"/>
</dbReference>
<dbReference type="Proteomes" id="UP000294547">
    <property type="component" value="Unassembled WGS sequence"/>
</dbReference>
<feature type="active site" description="Proton donor" evidence="12">
    <location>
        <position position="381"/>
    </location>
</feature>
<evidence type="ECO:0000256" key="7">
    <source>
        <dbReference type="ARBA" id="ARBA00022670"/>
    </source>
</evidence>
<feature type="active site" description="Proton acceptor" evidence="12">
    <location>
        <position position="307"/>
    </location>
</feature>
<dbReference type="GO" id="GO:0008270">
    <property type="term" value="F:zinc ion binding"/>
    <property type="evidence" value="ECO:0007669"/>
    <property type="project" value="InterPro"/>
</dbReference>
<dbReference type="InterPro" id="IPR014782">
    <property type="entry name" value="Peptidase_M1_dom"/>
</dbReference>
<keyword evidence="10 13" id="KW-0862">Zinc</keyword>
<evidence type="ECO:0000256" key="11">
    <source>
        <dbReference type="ARBA" id="ARBA00023049"/>
    </source>
</evidence>
<dbReference type="Gene3D" id="1.10.390.10">
    <property type="entry name" value="Neutral Protease Domain 2"/>
    <property type="match status" value="1"/>
</dbReference>
<dbReference type="InterPro" id="IPR034015">
    <property type="entry name" value="M1_LTA4H"/>
</dbReference>
<gene>
    <name evidence="17" type="ORF">EDD54_0539</name>
</gene>
<evidence type="ECO:0000256" key="6">
    <source>
        <dbReference type="ARBA" id="ARBA00022490"/>
    </source>
</evidence>
<feature type="signal peptide" evidence="14">
    <location>
        <begin position="1"/>
        <end position="22"/>
    </location>
</feature>
<dbReference type="EMBL" id="SNXY01000006">
    <property type="protein sequence ID" value="TDP86660.1"/>
    <property type="molecule type" value="Genomic_DNA"/>
</dbReference>
<evidence type="ECO:0000259" key="15">
    <source>
        <dbReference type="Pfam" id="PF01433"/>
    </source>
</evidence>
<comment type="cofactor">
    <cofactor evidence="13">
        <name>Zn(2+)</name>
        <dbReference type="ChEBI" id="CHEBI:29105"/>
    </cofactor>
    <text evidence="13">Binds 1 zinc ion per subunit.</text>
</comment>
<dbReference type="Gene3D" id="2.60.40.1730">
    <property type="entry name" value="tricorn interacting facor f3 domain"/>
    <property type="match status" value="1"/>
</dbReference>
<evidence type="ECO:0000256" key="10">
    <source>
        <dbReference type="ARBA" id="ARBA00022833"/>
    </source>
</evidence>
<keyword evidence="6" id="KW-0963">Cytoplasm</keyword>
<evidence type="ECO:0000259" key="16">
    <source>
        <dbReference type="Pfam" id="PF17900"/>
    </source>
</evidence>
<organism evidence="17 18">
    <name type="scientific">Oharaeibacter diazotrophicus</name>
    <dbReference type="NCBI Taxonomy" id="1920512"/>
    <lineage>
        <taxon>Bacteria</taxon>
        <taxon>Pseudomonadati</taxon>
        <taxon>Pseudomonadota</taxon>
        <taxon>Alphaproteobacteria</taxon>
        <taxon>Hyphomicrobiales</taxon>
        <taxon>Pleomorphomonadaceae</taxon>
        <taxon>Oharaeibacter</taxon>
    </lineage>
</organism>
<keyword evidence="11" id="KW-0482">Metalloprotease</keyword>
<evidence type="ECO:0000256" key="13">
    <source>
        <dbReference type="PIRSR" id="PIRSR634015-3"/>
    </source>
</evidence>
<dbReference type="InterPro" id="IPR042097">
    <property type="entry name" value="Aminopeptidase_N-like_N_sf"/>
</dbReference>
<reference evidence="17 18" key="1">
    <citation type="submission" date="2019-03" db="EMBL/GenBank/DDBJ databases">
        <title>Genomic Encyclopedia of Type Strains, Phase IV (KMG-IV): sequencing the most valuable type-strain genomes for metagenomic binning, comparative biology and taxonomic classification.</title>
        <authorList>
            <person name="Goeker M."/>
        </authorList>
    </citation>
    <scope>NUCLEOTIDE SEQUENCE [LARGE SCALE GENOMIC DNA]</scope>
    <source>
        <strain evidence="17 18">DSM 102969</strain>
    </source>
</reference>
<comment type="subcellular location">
    <subcellularLocation>
        <location evidence="2">Cytoplasm</location>
    </subcellularLocation>
</comment>
<evidence type="ECO:0000256" key="3">
    <source>
        <dbReference type="ARBA" id="ARBA00010136"/>
    </source>
</evidence>
<comment type="similarity">
    <text evidence="3">Belongs to the peptidase M1 family.</text>
</comment>
<sequence>MTRHHASAALVGAVLAATPALANDEFFPTFGNTGYDVQSYDIALDVDPAKNTIAGVATLTVVAERQLGVFTLDLAGLTVSSVKVDGVAAKFSRDADKLKVASPFPVRKGNTARVEVRYGGTPTPIQDPTAPGDPDYVLGWMHYKSAPYALSEPVGASTFYPANDEPTDRAAFRFRITVDEPFTAVANGDLVDVIDRGARRTFVWSMPQPMTTWLATVHVNKFKLSTAMAGRRPVRVYATAATKPADVKGYLKAAAMITWLEPLVGPYPYASYGSVTVDDPALYYALETQAMSTFPTGAADESIVVHELAHQWFGDSVSVQEWRDLWLAEGFATYIETLWPNRNDPAAFDAAMAGLYDYAKQKALGPAVVDGPEEIFSNRTYVRGGLTLYALRQKVGDKVFFQILKSWASWFRGQAVDTQDFIDTAVLVSGDQSVRPLLDAWLYQKPLPDFPAAASGAAPVAANAAAVANLVGLRCGLGRAHGSPAASCGN</sequence>
<keyword evidence="8 13" id="KW-0479">Metal-binding</keyword>
<feature type="chain" id="PRO_5020449334" description="Aminopeptidase N" evidence="14">
    <location>
        <begin position="23"/>
        <end position="490"/>
    </location>
</feature>
<dbReference type="PANTHER" id="PTHR45726">
    <property type="entry name" value="LEUKOTRIENE A-4 HYDROLASE"/>
    <property type="match status" value="1"/>
</dbReference>
<evidence type="ECO:0000313" key="18">
    <source>
        <dbReference type="Proteomes" id="UP000294547"/>
    </source>
</evidence>
<dbReference type="InterPro" id="IPR045357">
    <property type="entry name" value="Aminopeptidase_N-like_N"/>
</dbReference>
<keyword evidence="9" id="KW-0378">Hydrolase</keyword>
<keyword evidence="7" id="KW-0645">Protease</keyword>
<proteinExistence type="inferred from homology"/>
<evidence type="ECO:0000256" key="9">
    <source>
        <dbReference type="ARBA" id="ARBA00022801"/>
    </source>
</evidence>
<dbReference type="InterPro" id="IPR027268">
    <property type="entry name" value="Peptidase_M4/M1_CTD_sf"/>
</dbReference>
<evidence type="ECO:0000256" key="8">
    <source>
        <dbReference type="ARBA" id="ARBA00022723"/>
    </source>
</evidence>
<dbReference type="PANTHER" id="PTHR45726:SF3">
    <property type="entry name" value="LEUKOTRIENE A-4 HYDROLASE"/>
    <property type="match status" value="1"/>
</dbReference>
<evidence type="ECO:0000313" key="17">
    <source>
        <dbReference type="EMBL" id="TDP86660.1"/>
    </source>
</evidence>
<evidence type="ECO:0000256" key="12">
    <source>
        <dbReference type="PIRSR" id="PIRSR634015-1"/>
    </source>
</evidence>
<dbReference type="GO" id="GO:0008237">
    <property type="term" value="F:metallopeptidase activity"/>
    <property type="evidence" value="ECO:0007669"/>
    <property type="project" value="UniProtKB-KW"/>
</dbReference>
<comment type="catalytic activity">
    <reaction evidence="1">
        <text>Release of an N-terminal amino acid, Xaa-|-Yaa- from a peptide, amide or arylamide. Xaa is preferably Ala, but may be most amino acids including Pro (slow action). When a terminal hydrophobic residue is followed by a prolyl residue, the two may be released as an intact Xaa-Pro dipeptide.</text>
        <dbReference type="EC" id="3.4.11.2"/>
    </reaction>
</comment>
<feature type="domain" description="Peptidase M1 membrane alanine aminopeptidase" evidence="15">
    <location>
        <begin position="298"/>
        <end position="441"/>
    </location>
</feature>
<dbReference type="EC" id="3.4.11.2" evidence="4"/>
<keyword evidence="18" id="KW-1185">Reference proteome</keyword>
<evidence type="ECO:0000256" key="4">
    <source>
        <dbReference type="ARBA" id="ARBA00012564"/>
    </source>
</evidence>
<protein>
    <recommendedName>
        <fullName evidence="5">Aminopeptidase N</fullName>
        <ecNumber evidence="4">3.4.11.2</ecNumber>
    </recommendedName>
</protein>
<dbReference type="Pfam" id="PF01433">
    <property type="entry name" value="Peptidase_M1"/>
    <property type="match status" value="1"/>
</dbReference>
<dbReference type="AlphaFoldDB" id="A0A4R6RJL1"/>
<evidence type="ECO:0000256" key="5">
    <source>
        <dbReference type="ARBA" id="ARBA00015611"/>
    </source>
</evidence>
<dbReference type="SUPFAM" id="SSF63737">
    <property type="entry name" value="Leukotriene A4 hydrolase N-terminal domain"/>
    <property type="match status" value="1"/>
</dbReference>
<feature type="binding site" evidence="13">
    <location>
        <position position="310"/>
    </location>
    <ligand>
        <name>Zn(2+)</name>
        <dbReference type="ChEBI" id="CHEBI:29105"/>
        <note>catalytic</note>
    </ligand>
</feature>
<comment type="caution">
    <text evidence="17">The sequence shown here is derived from an EMBL/GenBank/DDBJ whole genome shotgun (WGS) entry which is preliminary data.</text>
</comment>
<keyword evidence="14" id="KW-0732">Signal</keyword>
<dbReference type="SUPFAM" id="SSF55486">
    <property type="entry name" value="Metalloproteases ('zincins'), catalytic domain"/>
    <property type="match status" value="1"/>
</dbReference>
<dbReference type="CDD" id="cd09603">
    <property type="entry name" value="M1_APN_like"/>
    <property type="match status" value="1"/>
</dbReference>
<name>A0A4R6RJL1_9HYPH</name>
<dbReference type="PRINTS" id="PR00756">
    <property type="entry name" value="ALADIPTASE"/>
</dbReference>
<feature type="domain" description="Aminopeptidase N-like N-terminal" evidence="16">
    <location>
        <begin position="39"/>
        <end position="214"/>
    </location>
</feature>
<dbReference type="OrthoDB" id="100605at2"/>
<dbReference type="Pfam" id="PF17900">
    <property type="entry name" value="Peptidase_M1_N"/>
    <property type="match status" value="1"/>
</dbReference>
<dbReference type="InterPro" id="IPR001930">
    <property type="entry name" value="Peptidase_M1"/>
</dbReference>
<evidence type="ECO:0000256" key="2">
    <source>
        <dbReference type="ARBA" id="ARBA00004496"/>
    </source>
</evidence>
<dbReference type="GO" id="GO:0016285">
    <property type="term" value="F:alanyl aminopeptidase activity"/>
    <property type="evidence" value="ECO:0007669"/>
    <property type="project" value="UniProtKB-EC"/>
</dbReference>
<evidence type="ECO:0000256" key="14">
    <source>
        <dbReference type="SAM" id="SignalP"/>
    </source>
</evidence>
<dbReference type="GO" id="GO:0005737">
    <property type="term" value="C:cytoplasm"/>
    <property type="evidence" value="ECO:0007669"/>
    <property type="project" value="UniProtKB-SubCell"/>
</dbReference>
<dbReference type="RefSeq" id="WP_126536822.1">
    <property type="nucleotide sequence ID" value="NZ_BSPM01000008.1"/>
</dbReference>
<feature type="binding site" evidence="13">
    <location>
        <position position="329"/>
    </location>
    <ligand>
        <name>Zn(2+)</name>
        <dbReference type="ChEBI" id="CHEBI:29105"/>
        <note>catalytic</note>
    </ligand>
</feature>